<keyword evidence="1" id="KW-0472">Membrane</keyword>
<feature type="transmembrane region" description="Helical" evidence="1">
    <location>
        <begin position="111"/>
        <end position="132"/>
    </location>
</feature>
<dbReference type="Gene3D" id="3.40.50.1820">
    <property type="entry name" value="alpha/beta hydrolase"/>
    <property type="match status" value="1"/>
</dbReference>
<dbReference type="PANTHER" id="PTHR48098">
    <property type="entry name" value="ENTEROCHELIN ESTERASE-RELATED"/>
    <property type="match status" value="1"/>
</dbReference>
<dbReference type="EMBL" id="JAAIIJ010000016">
    <property type="protein sequence ID" value="NMN02249.1"/>
    <property type="molecule type" value="Genomic_DNA"/>
</dbReference>
<keyword evidence="1" id="KW-0812">Transmembrane</keyword>
<evidence type="ECO:0000313" key="3">
    <source>
        <dbReference type="Proteomes" id="UP000553756"/>
    </source>
</evidence>
<keyword evidence="1" id="KW-1133">Transmembrane helix</keyword>
<feature type="transmembrane region" description="Helical" evidence="1">
    <location>
        <begin position="84"/>
        <end position="104"/>
    </location>
</feature>
<gene>
    <name evidence="2" type="ORF">G1C94_0871</name>
</gene>
<comment type="caution">
    <text evidence="2">The sequence shown here is derived from an EMBL/GenBank/DDBJ whole genome shotgun (WGS) entry which is preliminary data.</text>
</comment>
<dbReference type="PANTHER" id="PTHR48098:SF1">
    <property type="entry name" value="DIACYLGLYCEROL ACYLTRANSFERASE_MYCOLYLTRANSFERASE AG85A"/>
    <property type="match status" value="1"/>
</dbReference>
<dbReference type="InterPro" id="IPR050583">
    <property type="entry name" value="Mycobacterial_A85_antigen"/>
</dbReference>
<dbReference type="InterPro" id="IPR000801">
    <property type="entry name" value="Esterase-like"/>
</dbReference>
<proteinExistence type="predicted"/>
<reference evidence="2 3" key="1">
    <citation type="submission" date="2020-02" db="EMBL/GenBank/DDBJ databases">
        <title>Characterization of phylogenetic diversity of novel bifidobacterial species isolated in Czech ZOOs.</title>
        <authorList>
            <person name="Lugli G.A."/>
            <person name="Vera N.B."/>
            <person name="Ventura M."/>
        </authorList>
    </citation>
    <scope>NUCLEOTIDE SEQUENCE [LARGE SCALE GENOMIC DNA]</scope>
    <source>
        <strain evidence="2 3">DSM 109963</strain>
    </source>
</reference>
<feature type="transmembrane region" description="Helical" evidence="1">
    <location>
        <begin position="48"/>
        <end position="69"/>
    </location>
</feature>
<accession>A0ABX1T095</accession>
<sequence>MSDQPWLKWIMQLSLVDGPLPWTFWILTMLGVAILLIALIVRRGHKPLGITVIVTVICGVVGWLLSWLLSDVFKVFGVTIGPKVMLAVGEGFAVLGFAIAAFVFMRRFKRVIAALLIPISLLATCLHVDAIYGQYQTIGSIFGYSSYEKLPTEDTGKASTEDTDKALMTVEQWKAKAQAHELGSIPSEGRLYEVSIPNTKSGFNVRNAVVYLPPAALSEHPPALPVMELLCGQPGAPQHFFECSHMQDMLDAYAAEHDGLAPIVISPDQNGSFTNNSLCADTSQGKAETYLTEDVVDWVNDNLPVSSQKWAIGGFSQGGTCSVQLGPRHPNQYMMMIPIDSELQPTNGSVESMIANYFDGDAEAYNAQVPVNAIKAHAPSNQVLFFGAGKLDNDSVNNMRTISQAASEAGMSVTMLQVPNTAHDWHAAEAVLEPALDKFCQLSGLGELTKSLEEYSSVEVLK</sequence>
<dbReference type="Pfam" id="PF00756">
    <property type="entry name" value="Esterase"/>
    <property type="match status" value="1"/>
</dbReference>
<name>A0ABX1T095_9BIFI</name>
<feature type="transmembrane region" description="Helical" evidence="1">
    <location>
        <begin position="20"/>
        <end position="41"/>
    </location>
</feature>
<evidence type="ECO:0000313" key="2">
    <source>
        <dbReference type="EMBL" id="NMN02249.1"/>
    </source>
</evidence>
<evidence type="ECO:0000256" key="1">
    <source>
        <dbReference type="SAM" id="Phobius"/>
    </source>
</evidence>
<dbReference type="Proteomes" id="UP000553756">
    <property type="component" value="Unassembled WGS sequence"/>
</dbReference>
<dbReference type="SUPFAM" id="SSF53474">
    <property type="entry name" value="alpha/beta-Hydrolases"/>
    <property type="match status" value="1"/>
</dbReference>
<keyword evidence="3" id="KW-1185">Reference proteome</keyword>
<dbReference type="RefSeq" id="WP_172145261.1">
    <property type="nucleotide sequence ID" value="NZ_JAAIIJ010000016.1"/>
</dbReference>
<protein>
    <submittedName>
        <fullName evidence="2">Esterase</fullName>
    </submittedName>
</protein>
<organism evidence="2 3">
    <name type="scientific">Bifidobacterium panos</name>
    <dbReference type="NCBI Taxonomy" id="2675321"/>
    <lineage>
        <taxon>Bacteria</taxon>
        <taxon>Bacillati</taxon>
        <taxon>Actinomycetota</taxon>
        <taxon>Actinomycetes</taxon>
        <taxon>Bifidobacteriales</taxon>
        <taxon>Bifidobacteriaceae</taxon>
        <taxon>Bifidobacterium</taxon>
    </lineage>
</organism>
<dbReference type="InterPro" id="IPR029058">
    <property type="entry name" value="AB_hydrolase_fold"/>
</dbReference>